<evidence type="ECO:0000313" key="6">
    <source>
        <dbReference type="EMBL" id="MCB6184803.1"/>
    </source>
</evidence>
<evidence type="ECO:0000256" key="2">
    <source>
        <dbReference type="ARBA" id="ARBA00022630"/>
    </source>
</evidence>
<keyword evidence="2" id="KW-0285">Flavoprotein</keyword>
<keyword evidence="3" id="KW-0288">FMN</keyword>
<dbReference type="Pfam" id="PF12766">
    <property type="entry name" value="Pyridox_oxase_2"/>
    <property type="match status" value="1"/>
</dbReference>
<evidence type="ECO:0000256" key="4">
    <source>
        <dbReference type="ARBA" id="ARBA00023002"/>
    </source>
</evidence>
<accession>A0ABS8DB17</accession>
<evidence type="ECO:0000313" key="7">
    <source>
        <dbReference type="Proteomes" id="UP001165395"/>
    </source>
</evidence>
<feature type="domain" description="Pyridoxamine 5'-phosphate oxidase Alr4036 family FMN-binding" evidence="5">
    <location>
        <begin position="21"/>
        <end position="104"/>
    </location>
</feature>
<dbReference type="InterPro" id="IPR000659">
    <property type="entry name" value="Pyridox_Oxase"/>
</dbReference>
<dbReference type="RefSeq" id="WP_227181620.1">
    <property type="nucleotide sequence ID" value="NZ_JAJBZT010000009.1"/>
</dbReference>
<sequence>MVNPFFDNLDETLVHAWRLIEQGVNDPRVGAHLPVIATVDEMGFPQVRTVVLRAARSATREVIFYTDIRSQKIKDLQHQQHLVMQFYDHAQKIQVQLKGIATIHQQDAIADQYWQKAKPHSKRAYLVTPGPGEKLLRPGNGLARDLSYRAPTDTESLPGKKHFAVITIKVSELHWLYLAPFNQRRAKFCWLENQSLTAEWLVP</sequence>
<evidence type="ECO:0000259" key="5">
    <source>
        <dbReference type="Pfam" id="PF12766"/>
    </source>
</evidence>
<dbReference type="Gene3D" id="2.30.110.10">
    <property type="entry name" value="Electron Transport, Fmn-binding Protein, Chain A"/>
    <property type="match status" value="1"/>
</dbReference>
<dbReference type="Proteomes" id="UP001165395">
    <property type="component" value="Unassembled WGS sequence"/>
</dbReference>
<evidence type="ECO:0000256" key="1">
    <source>
        <dbReference type="ARBA" id="ARBA00001917"/>
    </source>
</evidence>
<dbReference type="InterPro" id="IPR012349">
    <property type="entry name" value="Split_barrel_FMN-bd"/>
</dbReference>
<gene>
    <name evidence="6" type="ORF">LIN78_14745</name>
</gene>
<keyword evidence="7" id="KW-1185">Reference proteome</keyword>
<dbReference type="InterPro" id="IPR024624">
    <property type="entry name" value="Pyridox_Oxase_Alr4036_FMN-bd"/>
</dbReference>
<reference evidence="6" key="1">
    <citation type="submission" date="2021-10" db="EMBL/GenBank/DDBJ databases">
        <title>The complete genome sequence of Leeia sp. TBRC 13508.</title>
        <authorList>
            <person name="Charoenyingcharoen P."/>
            <person name="Yukphan P."/>
        </authorList>
    </citation>
    <scope>NUCLEOTIDE SEQUENCE</scope>
    <source>
        <strain evidence="6">TBRC 13508</strain>
    </source>
</reference>
<protein>
    <submittedName>
        <fullName evidence="6">Pyridoxamine 5'-phosphate oxidase family protein</fullName>
    </submittedName>
</protein>
<comment type="caution">
    <text evidence="6">The sequence shown here is derived from an EMBL/GenBank/DDBJ whole genome shotgun (WGS) entry which is preliminary data.</text>
</comment>
<organism evidence="6 7">
    <name type="scientific">Leeia speluncae</name>
    <dbReference type="NCBI Taxonomy" id="2884804"/>
    <lineage>
        <taxon>Bacteria</taxon>
        <taxon>Pseudomonadati</taxon>
        <taxon>Pseudomonadota</taxon>
        <taxon>Betaproteobacteria</taxon>
        <taxon>Neisseriales</taxon>
        <taxon>Leeiaceae</taxon>
        <taxon>Leeia</taxon>
    </lineage>
</organism>
<comment type="cofactor">
    <cofactor evidence="1">
        <name>FMN</name>
        <dbReference type="ChEBI" id="CHEBI:58210"/>
    </cofactor>
</comment>
<evidence type="ECO:0000256" key="3">
    <source>
        <dbReference type="ARBA" id="ARBA00022643"/>
    </source>
</evidence>
<keyword evidence="4" id="KW-0560">Oxidoreductase</keyword>
<dbReference type="SUPFAM" id="SSF50475">
    <property type="entry name" value="FMN-binding split barrel"/>
    <property type="match status" value="1"/>
</dbReference>
<name>A0ABS8DB17_9NEIS</name>
<dbReference type="PANTHER" id="PTHR10851">
    <property type="entry name" value="PYRIDOXINE-5-PHOSPHATE OXIDASE"/>
    <property type="match status" value="1"/>
</dbReference>
<proteinExistence type="predicted"/>
<dbReference type="EMBL" id="JAJBZT010000009">
    <property type="protein sequence ID" value="MCB6184803.1"/>
    <property type="molecule type" value="Genomic_DNA"/>
</dbReference>
<dbReference type="PANTHER" id="PTHR10851:SF3">
    <property type="entry name" value="PYRIDOXINE_PYRIDOXAMINE 5'-PHOSPHATE OXIDASE 2"/>
    <property type="match status" value="1"/>
</dbReference>